<evidence type="ECO:0000313" key="2">
    <source>
        <dbReference type="EMBL" id="KAK3866463.1"/>
    </source>
</evidence>
<feature type="compositionally biased region" description="Polar residues" evidence="1">
    <location>
        <begin position="227"/>
        <end position="243"/>
    </location>
</feature>
<feature type="compositionally biased region" description="Polar residues" evidence="1">
    <location>
        <begin position="262"/>
        <end position="280"/>
    </location>
</feature>
<organism evidence="2 3">
    <name type="scientific">Petrolisthes cinctipes</name>
    <name type="common">Flat porcelain crab</name>
    <dbReference type="NCBI Taxonomy" id="88211"/>
    <lineage>
        <taxon>Eukaryota</taxon>
        <taxon>Metazoa</taxon>
        <taxon>Ecdysozoa</taxon>
        <taxon>Arthropoda</taxon>
        <taxon>Crustacea</taxon>
        <taxon>Multicrustacea</taxon>
        <taxon>Malacostraca</taxon>
        <taxon>Eumalacostraca</taxon>
        <taxon>Eucarida</taxon>
        <taxon>Decapoda</taxon>
        <taxon>Pleocyemata</taxon>
        <taxon>Anomura</taxon>
        <taxon>Galatheoidea</taxon>
        <taxon>Porcellanidae</taxon>
        <taxon>Petrolisthes</taxon>
    </lineage>
</organism>
<dbReference type="AlphaFoldDB" id="A0AAE1F4J5"/>
<name>A0AAE1F4J5_PETCI</name>
<dbReference type="EMBL" id="JAWQEG010003393">
    <property type="protein sequence ID" value="KAK3866463.1"/>
    <property type="molecule type" value="Genomic_DNA"/>
</dbReference>
<reference evidence="2" key="1">
    <citation type="submission" date="2023-10" db="EMBL/GenBank/DDBJ databases">
        <title>Genome assemblies of two species of porcelain crab, Petrolisthes cinctipes and Petrolisthes manimaculis (Anomura: Porcellanidae).</title>
        <authorList>
            <person name="Angst P."/>
        </authorList>
    </citation>
    <scope>NUCLEOTIDE SEQUENCE</scope>
    <source>
        <strain evidence="2">PB745_01</strain>
        <tissue evidence="2">Gill</tissue>
    </source>
</reference>
<keyword evidence="3" id="KW-1185">Reference proteome</keyword>
<feature type="region of interest" description="Disordered" evidence="1">
    <location>
        <begin position="199"/>
        <end position="282"/>
    </location>
</feature>
<comment type="caution">
    <text evidence="2">The sequence shown here is derived from an EMBL/GenBank/DDBJ whole genome shotgun (WGS) entry which is preliminary data.</text>
</comment>
<dbReference type="Proteomes" id="UP001286313">
    <property type="component" value="Unassembled WGS sequence"/>
</dbReference>
<protein>
    <submittedName>
        <fullName evidence="2">Uncharacterized protein</fullName>
    </submittedName>
</protein>
<proteinExistence type="predicted"/>
<sequence>MTEDSSTPTSFETCFADVVVPSCRSYPHKVLHHDHLHSAPTASPSAGVVAVDPTNPLPFATHHLVPFVSHLHPVHSTQVLPSTPHSTWTPARAPTSSITRHESDRLVWFSTTDRGGLGVVKGVQCLCQPVASSPCLLQAFQTTGFLCREKLMYCCEWRTDHHPRPDNKNVPLLHIQQGQGDVEGGQQRRLPGVTTLLHSSLSRSQHNHQDNPSNHHHNPTHHHNPIRYQNNPTYQHSPTHQQDNPSTHHHNPTHHQDNPTHYYNSHVLSDPNPSLPSTNRIPGVVRVPQDPSTMPPDHVFETVPNPNEIKQENLVVTQTLQRHLTPSARIPRSVKEISGYETVITSPDRPEACSCLTRKTCNATWAPYISDLPAVYIKTSLQCEGSDEVRCCFGHVIPSPKEEEEEETKRTPSSASSSALLWMPLEALQDLMSWFRG</sequence>
<feature type="compositionally biased region" description="Basic residues" evidence="1">
    <location>
        <begin position="214"/>
        <end position="225"/>
    </location>
</feature>
<evidence type="ECO:0000256" key="1">
    <source>
        <dbReference type="SAM" id="MobiDB-lite"/>
    </source>
</evidence>
<gene>
    <name evidence="2" type="ORF">Pcinc_028007</name>
</gene>
<accession>A0AAE1F4J5</accession>
<evidence type="ECO:0000313" key="3">
    <source>
        <dbReference type="Proteomes" id="UP001286313"/>
    </source>
</evidence>